<dbReference type="SUPFAM" id="SSF56672">
    <property type="entry name" value="DNA/RNA polymerases"/>
    <property type="match status" value="1"/>
</dbReference>
<protein>
    <submittedName>
        <fullName evidence="3">Dna polymerase kappa</fullName>
    </submittedName>
</protein>
<dbReference type="EMBL" id="SUNJ01015080">
    <property type="protein sequence ID" value="TPP56039.1"/>
    <property type="molecule type" value="Genomic_DNA"/>
</dbReference>
<evidence type="ECO:0000313" key="3">
    <source>
        <dbReference type="EMBL" id="TPP56039.1"/>
    </source>
</evidence>
<accession>A0A504Y7C2</accession>
<evidence type="ECO:0000313" key="4">
    <source>
        <dbReference type="Proteomes" id="UP000316759"/>
    </source>
</evidence>
<dbReference type="Gene3D" id="3.30.70.270">
    <property type="match status" value="1"/>
</dbReference>
<keyword evidence="4" id="KW-1185">Reference proteome</keyword>
<dbReference type="AlphaFoldDB" id="A0A504Y7C2"/>
<feature type="non-terminal residue" evidence="3">
    <location>
        <position position="1"/>
    </location>
</feature>
<reference evidence="3 4" key="1">
    <citation type="submission" date="2019-04" db="EMBL/GenBank/DDBJ databases">
        <title>Annotation for the trematode Fasciola gigantica.</title>
        <authorList>
            <person name="Choi Y.-J."/>
        </authorList>
    </citation>
    <scope>NUCLEOTIDE SEQUENCE [LARGE SCALE GENOMIC DNA]</scope>
    <source>
        <strain evidence="3">Uganda_cow_1</strain>
    </source>
</reference>
<dbReference type="InterPro" id="IPR050116">
    <property type="entry name" value="DNA_polymerase-Y"/>
</dbReference>
<dbReference type="GO" id="GO:0003887">
    <property type="term" value="F:DNA-directed DNA polymerase activity"/>
    <property type="evidence" value="ECO:0007669"/>
    <property type="project" value="TreeGrafter"/>
</dbReference>
<dbReference type="PANTHER" id="PTHR11076:SF33">
    <property type="entry name" value="DNA POLYMERASE KAPPA"/>
    <property type="match status" value="1"/>
</dbReference>
<dbReference type="PROSITE" id="PS50173">
    <property type="entry name" value="UMUC"/>
    <property type="match status" value="1"/>
</dbReference>
<dbReference type="STRING" id="46835.A0A504Y7C2"/>
<dbReference type="GO" id="GO:0006281">
    <property type="term" value="P:DNA repair"/>
    <property type="evidence" value="ECO:0007669"/>
    <property type="project" value="InterPro"/>
</dbReference>
<dbReference type="GO" id="GO:0042276">
    <property type="term" value="P:error-prone translesion synthesis"/>
    <property type="evidence" value="ECO:0007669"/>
    <property type="project" value="TreeGrafter"/>
</dbReference>
<dbReference type="Proteomes" id="UP000316759">
    <property type="component" value="Unassembled WGS sequence"/>
</dbReference>
<evidence type="ECO:0000256" key="1">
    <source>
        <dbReference type="SAM" id="MobiDB-lite"/>
    </source>
</evidence>
<name>A0A504Y7C2_FASGI</name>
<dbReference type="InterPro" id="IPR043502">
    <property type="entry name" value="DNA/RNA_pol_sf"/>
</dbReference>
<feature type="domain" description="UmuC" evidence="2">
    <location>
        <begin position="40"/>
        <end position="316"/>
    </location>
</feature>
<evidence type="ECO:0000259" key="2">
    <source>
        <dbReference type="PROSITE" id="PS50173"/>
    </source>
</evidence>
<dbReference type="OrthoDB" id="1747274at2759"/>
<proteinExistence type="predicted"/>
<feature type="compositionally biased region" description="Polar residues" evidence="1">
    <location>
        <begin position="182"/>
        <end position="192"/>
    </location>
</feature>
<dbReference type="InterPro" id="IPR001126">
    <property type="entry name" value="UmuC"/>
</dbReference>
<comment type="caution">
    <text evidence="3">The sequence shown here is derived from an EMBL/GenBank/DDBJ whole genome shotgun (WGS) entry which is preliminary data.</text>
</comment>
<dbReference type="InterPro" id="IPR043128">
    <property type="entry name" value="Rev_trsase/Diguanyl_cyclase"/>
</dbReference>
<dbReference type="Gene3D" id="3.40.1170.60">
    <property type="match status" value="1"/>
</dbReference>
<sequence>SKFYENELRKERLLQQQISQKLEQIRSLKEDIIRSGELESTSNYIARRFGVRAGLPGFLGKKLCPNLHIIPLDFARYTEASRAVRAVLSQYAVIPSENEADLNDQPGQAEDSRRIAMVAASLDEAYLDLTLHLAERQSWPEERRTFWPRPATGAKMLVCSAHSFAASLLSRCSCNRNKKSRSTVSPGLSNDSDTLKSSEADRTTVTTTGSIHTLDAGQQNVQLKKPVDLELAVCDQCGYLLRSGRRVFGTSAWEAVREIRFRVFCATRLTCSAGIGPNTLIAKIASDWSKPMGQFEVPRSREAVNEFMVQMPVRKVSLYFCLPLCLPL</sequence>
<feature type="region of interest" description="Disordered" evidence="1">
    <location>
        <begin position="177"/>
        <end position="204"/>
    </location>
</feature>
<dbReference type="Pfam" id="PF00817">
    <property type="entry name" value="IMS"/>
    <property type="match status" value="2"/>
</dbReference>
<organism evidence="3 4">
    <name type="scientific">Fasciola gigantica</name>
    <name type="common">Giant liver fluke</name>
    <dbReference type="NCBI Taxonomy" id="46835"/>
    <lineage>
        <taxon>Eukaryota</taxon>
        <taxon>Metazoa</taxon>
        <taxon>Spiralia</taxon>
        <taxon>Lophotrochozoa</taxon>
        <taxon>Platyhelminthes</taxon>
        <taxon>Trematoda</taxon>
        <taxon>Digenea</taxon>
        <taxon>Plagiorchiida</taxon>
        <taxon>Echinostomata</taxon>
        <taxon>Echinostomatoidea</taxon>
        <taxon>Fasciolidae</taxon>
        <taxon>Fasciola</taxon>
    </lineage>
</organism>
<gene>
    <name evidence="3" type="ORF">FGIG_08445</name>
</gene>
<feature type="compositionally biased region" description="Basic and acidic residues" evidence="1">
    <location>
        <begin position="193"/>
        <end position="202"/>
    </location>
</feature>
<dbReference type="PANTHER" id="PTHR11076">
    <property type="entry name" value="DNA REPAIR POLYMERASE UMUC / TRANSFERASE FAMILY MEMBER"/>
    <property type="match status" value="1"/>
</dbReference>
<dbReference type="GO" id="GO:0005634">
    <property type="term" value="C:nucleus"/>
    <property type="evidence" value="ECO:0007669"/>
    <property type="project" value="TreeGrafter"/>
</dbReference>